<dbReference type="GeneID" id="37032163"/>
<feature type="modified residue" description="4-aspartylphosphate" evidence="9">
    <location>
        <position position="819"/>
    </location>
</feature>
<accession>A0A316VXM6</accession>
<evidence type="ECO:0000256" key="1">
    <source>
        <dbReference type="ARBA" id="ARBA00004123"/>
    </source>
</evidence>
<evidence type="ECO:0000256" key="4">
    <source>
        <dbReference type="ARBA" id="ARBA00023015"/>
    </source>
</evidence>
<dbReference type="InterPro" id="IPR000232">
    <property type="entry name" value="HSF_DNA-bd"/>
</dbReference>
<dbReference type="STRING" id="1522189.A0A316VXM6"/>
<dbReference type="InterPro" id="IPR011006">
    <property type="entry name" value="CheY-like_superfamily"/>
</dbReference>
<evidence type="ECO:0000256" key="9">
    <source>
        <dbReference type="PROSITE-ProRule" id="PRU00169"/>
    </source>
</evidence>
<dbReference type="Proteomes" id="UP000245783">
    <property type="component" value="Unassembled WGS sequence"/>
</dbReference>
<feature type="domain" description="Response regulatory" evidence="11">
    <location>
        <begin position="770"/>
        <end position="884"/>
    </location>
</feature>
<keyword evidence="4" id="KW-0805">Transcription regulation</keyword>
<evidence type="ECO:0000256" key="6">
    <source>
        <dbReference type="ARBA" id="ARBA00023163"/>
    </source>
</evidence>
<feature type="compositionally biased region" description="Low complexity" evidence="10">
    <location>
        <begin position="654"/>
        <end position="669"/>
    </location>
</feature>
<comment type="subunit">
    <text evidence="8">Homotrimer. Homotrimerization increases the affinity of HSF1 to DNA. Interacts with transcriptional coregulator SSA1 on chromatin.</text>
</comment>
<feature type="region of interest" description="Disordered" evidence="10">
    <location>
        <begin position="647"/>
        <end position="754"/>
    </location>
</feature>
<sequence>MSGARGGAPHAPGQQHRNGRPLWSDGAGGGPSNTPSPAAGSNFAHQHHPNLAPSYAQPPNRPPAYNGSPQSQSGHLSPRSYAARQFQQQQPQPLQHHPRPQPHVQGPLNAAQAQGWAALAPQGQPLTPGGSYQHAVNNVYFPAAGPPPIPQHDAAPPHAAHGPPQQHHVPGNIAPRPHSGGQPYPAGNHQQAPFAGVAHPHAAWQGGQLPSVLRPHVPAPPQPAYGSSGALGDSLDGDLDDDGDGADDEQGKNAVQKGASDFVKKLYRMLTDNSYATIVSWSPAGDSFLVKNMSDFTKHVLPRHFRHSNFASFVRQLNKYDFHKVKNPGEHGQGVDQVWGFKHPDFQRGREDLLENVKRKLPSGKKAARDNSPSMPGAADAADKGAEDYGQLKDQVAALTATQDQMTSHMNNLTKQYQGVIGEMLTFQRNMLQQDQLMQQLIQYLMQESSRRAAIEEQSATPSSSSNGNPGVPLLEGAPTSSAFMAPHEAQDLISSYTTLARDSFAAMNQVSARIHAQQRQNSDDQSNGGRQLSHATLASLISGDNNSTHNGSGNGALSPKSSVARSPAATTDFVDKGKTPQATGQASEKRPPVFFHPPHFDANEAGGSSANDLFNAVSAAVGQPPNYVGADGGGLRVFTVGTLQPRAESGTFPSDGSGSPGAALLSGLKRSSPGEPQAERRSGSAGAEGTSSFGISVPELEQLPLSMPRVDRRASTVPTPLGAGATSGDNAEAGRASVDSRGETPSEGGSNMLRVRRSTYIPGWSVPPKVLVVDDNEVCRKMSSKFLQVFGCAIDVAVDGVNAVNKMNLEKYDLVLMDVVMPNLDGVSATSLIRQFDPRTPIISMTSNVAPEHLLDYMKSGMDDVLAKPFSKQNLLSMLEKHLIHLKTVQKMEEIPHSLGLPRMPDDALASVLSATAASAAHFGGAADSASSSMPSPWAAIMGHGPNAVSRFQNADTPPEEKGSDDEEGTDNPLAGMGFSDEEYISMLQNLVAAGAVSDDTNGESADTIANALGVIRGEGVGAASRSKESTPTVLGTRKRSQDGEGSEAKRSRPAGVPA</sequence>
<keyword evidence="7" id="KW-0539">Nucleus</keyword>
<dbReference type="SUPFAM" id="SSF46785">
    <property type="entry name" value="Winged helix' DNA-binding domain"/>
    <property type="match status" value="1"/>
</dbReference>
<keyword evidence="3" id="KW-0902">Two-component regulatory system</keyword>
<dbReference type="Gene3D" id="1.10.10.10">
    <property type="entry name" value="Winged helix-like DNA-binding domain superfamily/Winged helix DNA-binding domain"/>
    <property type="match status" value="1"/>
</dbReference>
<dbReference type="Pfam" id="PF00072">
    <property type="entry name" value="Response_reg"/>
    <property type="match status" value="1"/>
</dbReference>
<dbReference type="SMART" id="SM00415">
    <property type="entry name" value="HSF"/>
    <property type="match status" value="1"/>
</dbReference>
<dbReference type="OrthoDB" id="60033at2759"/>
<keyword evidence="6" id="KW-0804">Transcription</keyword>
<evidence type="ECO:0000256" key="2">
    <source>
        <dbReference type="ARBA" id="ARBA00022553"/>
    </source>
</evidence>
<dbReference type="SMART" id="SM00448">
    <property type="entry name" value="REC"/>
    <property type="match status" value="1"/>
</dbReference>
<evidence type="ECO:0000313" key="12">
    <source>
        <dbReference type="EMBL" id="PWN42376.1"/>
    </source>
</evidence>
<dbReference type="GO" id="GO:0003700">
    <property type="term" value="F:DNA-binding transcription factor activity"/>
    <property type="evidence" value="ECO:0007669"/>
    <property type="project" value="InterPro"/>
</dbReference>
<feature type="region of interest" description="Disordered" evidence="10">
    <location>
        <begin position="453"/>
        <end position="479"/>
    </location>
</feature>
<dbReference type="GO" id="GO:0000160">
    <property type="term" value="P:phosphorelay signal transduction system"/>
    <property type="evidence" value="ECO:0007669"/>
    <property type="project" value="UniProtKB-KW"/>
</dbReference>
<feature type="region of interest" description="Disordered" evidence="10">
    <location>
        <begin position="1"/>
        <end position="115"/>
    </location>
</feature>
<dbReference type="GO" id="GO:0005634">
    <property type="term" value="C:nucleus"/>
    <property type="evidence" value="ECO:0007669"/>
    <property type="project" value="UniProtKB-SubCell"/>
</dbReference>
<organism evidence="12 13">
    <name type="scientific">Ceraceosorus guamensis</name>
    <dbReference type="NCBI Taxonomy" id="1522189"/>
    <lineage>
        <taxon>Eukaryota</taxon>
        <taxon>Fungi</taxon>
        <taxon>Dikarya</taxon>
        <taxon>Basidiomycota</taxon>
        <taxon>Ustilaginomycotina</taxon>
        <taxon>Exobasidiomycetes</taxon>
        <taxon>Ceraceosorales</taxon>
        <taxon>Ceraceosoraceae</taxon>
        <taxon>Ceraceosorus</taxon>
    </lineage>
</organism>
<evidence type="ECO:0000256" key="7">
    <source>
        <dbReference type="ARBA" id="ARBA00023242"/>
    </source>
</evidence>
<dbReference type="EMBL" id="KZ819380">
    <property type="protein sequence ID" value="PWN42376.1"/>
    <property type="molecule type" value="Genomic_DNA"/>
</dbReference>
<feature type="region of interest" description="Disordered" evidence="10">
    <location>
        <begin position="512"/>
        <end position="531"/>
    </location>
</feature>
<dbReference type="Pfam" id="PF00447">
    <property type="entry name" value="HSF_DNA-bind"/>
    <property type="match status" value="1"/>
</dbReference>
<dbReference type="PROSITE" id="PS50110">
    <property type="entry name" value="RESPONSE_REGULATORY"/>
    <property type="match status" value="1"/>
</dbReference>
<protein>
    <recommendedName>
        <fullName evidence="11">Response regulatory domain-containing protein</fullName>
    </recommendedName>
</protein>
<feature type="compositionally biased region" description="Polar residues" evidence="10">
    <location>
        <begin position="543"/>
        <end position="552"/>
    </location>
</feature>
<dbReference type="FunCoup" id="A0A316VXM6">
    <property type="interactions" value="174"/>
</dbReference>
<dbReference type="InterPro" id="IPR036390">
    <property type="entry name" value="WH_DNA-bd_sf"/>
</dbReference>
<proteinExistence type="predicted"/>
<keyword evidence="2 9" id="KW-0597">Phosphoprotein</keyword>
<name>A0A316VXM6_9BASI</name>
<dbReference type="Gene3D" id="3.40.50.2300">
    <property type="match status" value="1"/>
</dbReference>
<dbReference type="AlphaFoldDB" id="A0A316VXM6"/>
<feature type="region of interest" description="Disordered" evidence="10">
    <location>
        <begin position="938"/>
        <end position="979"/>
    </location>
</feature>
<dbReference type="PRINTS" id="PR00056">
    <property type="entry name" value="HSFDOMAIN"/>
</dbReference>
<feature type="region of interest" description="Disordered" evidence="10">
    <location>
        <begin position="143"/>
        <end position="192"/>
    </location>
</feature>
<gene>
    <name evidence="12" type="ORF">IE81DRAFT_134555</name>
</gene>
<dbReference type="CDD" id="cd17546">
    <property type="entry name" value="REC_hyHK_CKI1_RcsC-like"/>
    <property type="match status" value="1"/>
</dbReference>
<evidence type="ECO:0000313" key="13">
    <source>
        <dbReference type="Proteomes" id="UP000245783"/>
    </source>
</evidence>
<dbReference type="PANTHER" id="PTHR45339">
    <property type="entry name" value="HYBRID SIGNAL TRANSDUCTION HISTIDINE KINASE J"/>
    <property type="match status" value="1"/>
</dbReference>
<dbReference type="FunFam" id="1.10.10.10:FF:000027">
    <property type="entry name" value="Heat shock transcription factor 1"/>
    <property type="match status" value="1"/>
</dbReference>
<evidence type="ECO:0000259" key="11">
    <source>
        <dbReference type="PROSITE" id="PS50110"/>
    </source>
</evidence>
<dbReference type="RefSeq" id="XP_025369536.1">
    <property type="nucleotide sequence ID" value="XM_025510293.1"/>
</dbReference>
<evidence type="ECO:0000256" key="8">
    <source>
        <dbReference type="ARBA" id="ARBA00062171"/>
    </source>
</evidence>
<feature type="compositionally biased region" description="Low complexity" evidence="10">
    <location>
        <begin position="151"/>
        <end position="171"/>
    </location>
</feature>
<feature type="compositionally biased region" description="Acidic residues" evidence="10">
    <location>
        <begin position="235"/>
        <end position="248"/>
    </location>
</feature>
<feature type="compositionally biased region" description="Low complexity" evidence="10">
    <location>
        <begin position="85"/>
        <end position="95"/>
    </location>
</feature>
<evidence type="ECO:0000256" key="10">
    <source>
        <dbReference type="SAM" id="MobiDB-lite"/>
    </source>
</evidence>
<dbReference type="InterPro" id="IPR001789">
    <property type="entry name" value="Sig_transdc_resp-reg_receiver"/>
</dbReference>
<reference evidence="12 13" key="1">
    <citation type="journal article" date="2018" name="Mol. Biol. Evol.">
        <title>Broad Genomic Sampling Reveals a Smut Pathogenic Ancestry of the Fungal Clade Ustilaginomycotina.</title>
        <authorList>
            <person name="Kijpornyongpan T."/>
            <person name="Mondo S.J."/>
            <person name="Barry K."/>
            <person name="Sandor L."/>
            <person name="Lee J."/>
            <person name="Lipzen A."/>
            <person name="Pangilinan J."/>
            <person name="LaButti K."/>
            <person name="Hainaut M."/>
            <person name="Henrissat B."/>
            <person name="Grigoriev I.V."/>
            <person name="Spatafora J.W."/>
            <person name="Aime M.C."/>
        </authorList>
    </citation>
    <scope>NUCLEOTIDE SEQUENCE [LARGE SCALE GENOMIC DNA]</scope>
    <source>
        <strain evidence="12 13">MCA 4658</strain>
    </source>
</reference>
<dbReference type="SUPFAM" id="SSF52172">
    <property type="entry name" value="CheY-like"/>
    <property type="match status" value="1"/>
</dbReference>
<feature type="region of interest" description="Disordered" evidence="10">
    <location>
        <begin position="542"/>
        <end position="608"/>
    </location>
</feature>
<feature type="region of interest" description="Disordered" evidence="10">
    <location>
        <begin position="208"/>
        <end position="256"/>
    </location>
</feature>
<feature type="compositionally biased region" description="Low complexity" evidence="10">
    <location>
        <begin position="102"/>
        <end position="115"/>
    </location>
</feature>
<feature type="compositionally biased region" description="Basic and acidic residues" evidence="10">
    <location>
        <begin position="1041"/>
        <end position="1052"/>
    </location>
</feature>
<evidence type="ECO:0000256" key="3">
    <source>
        <dbReference type="ARBA" id="ARBA00023012"/>
    </source>
</evidence>
<dbReference type="PANTHER" id="PTHR45339:SF1">
    <property type="entry name" value="HYBRID SIGNAL TRANSDUCTION HISTIDINE KINASE J"/>
    <property type="match status" value="1"/>
</dbReference>
<dbReference type="InParanoid" id="A0A316VXM6"/>
<keyword evidence="13" id="KW-1185">Reference proteome</keyword>
<feature type="region of interest" description="Disordered" evidence="10">
    <location>
        <begin position="1020"/>
        <end position="1060"/>
    </location>
</feature>
<keyword evidence="5" id="KW-0238">DNA-binding</keyword>
<dbReference type="FunFam" id="3.40.50.2300:FF:000212">
    <property type="entry name" value="Stress response regulator/HFS transcription factor"/>
    <property type="match status" value="1"/>
</dbReference>
<dbReference type="InterPro" id="IPR036388">
    <property type="entry name" value="WH-like_DNA-bd_sf"/>
</dbReference>
<comment type="subcellular location">
    <subcellularLocation>
        <location evidence="1">Nucleus</location>
    </subcellularLocation>
</comment>
<feature type="compositionally biased region" description="Low complexity" evidence="10">
    <location>
        <begin position="462"/>
        <end position="471"/>
    </location>
</feature>
<feature type="region of interest" description="Disordered" evidence="10">
    <location>
        <begin position="360"/>
        <end position="386"/>
    </location>
</feature>
<evidence type="ECO:0000256" key="5">
    <source>
        <dbReference type="ARBA" id="ARBA00023125"/>
    </source>
</evidence>
<dbReference type="GO" id="GO:0043565">
    <property type="term" value="F:sequence-specific DNA binding"/>
    <property type="evidence" value="ECO:0007669"/>
    <property type="project" value="InterPro"/>
</dbReference>